<dbReference type="EMBL" id="JBHILJ010000007">
    <property type="protein sequence ID" value="MFB5737547.1"/>
    <property type="molecule type" value="Genomic_DNA"/>
</dbReference>
<evidence type="ECO:0000313" key="3">
    <source>
        <dbReference type="Proteomes" id="UP001580391"/>
    </source>
</evidence>
<sequence length="92" mass="10620">MNKTTIAKKKSALKRPKHSMPNDIKQALMENGLMADYKNRPAYQQNDYIGWIVRAKLPETRAKRLKQMLEELQKGGVYMKMKHSASKKGDRG</sequence>
<organism evidence="2 3">
    <name type="scientific">Leptospira wolffii</name>
    <dbReference type="NCBI Taxonomy" id="409998"/>
    <lineage>
        <taxon>Bacteria</taxon>
        <taxon>Pseudomonadati</taxon>
        <taxon>Spirochaetota</taxon>
        <taxon>Spirochaetia</taxon>
        <taxon>Leptospirales</taxon>
        <taxon>Leptospiraceae</taxon>
        <taxon>Leptospira</taxon>
    </lineage>
</organism>
<name>A0ABV5BR70_9LEPT</name>
<dbReference type="Pfam" id="PF13376">
    <property type="entry name" value="OmdA"/>
    <property type="match status" value="1"/>
</dbReference>
<feature type="compositionally biased region" description="Basic residues" evidence="1">
    <location>
        <begin position="1"/>
        <end position="18"/>
    </location>
</feature>
<reference evidence="2 3" key="1">
    <citation type="submission" date="2024-09" db="EMBL/GenBank/DDBJ databases">
        <title>Taxonomic and Genotyping Characterization of Leptospira Strains isolated from Multiple Sources in Colombia highlights the importance of intermediate species.</title>
        <authorList>
            <person name="Torres Higuera L."/>
            <person name="Rojas Tapias D."/>
            <person name="Jimenez Velasquez S."/>
            <person name="Renjifo Ibanez C."/>
        </authorList>
    </citation>
    <scope>NUCLEOTIDE SEQUENCE [LARGE SCALE GENOMIC DNA]</scope>
    <source>
        <strain evidence="2 3">Lep080</strain>
    </source>
</reference>
<gene>
    <name evidence="2" type="ORF">ACE5IX_13580</name>
</gene>
<keyword evidence="3" id="KW-1185">Reference proteome</keyword>
<feature type="region of interest" description="Disordered" evidence="1">
    <location>
        <begin position="1"/>
        <end position="22"/>
    </location>
</feature>
<comment type="caution">
    <text evidence="2">The sequence shown here is derived from an EMBL/GenBank/DDBJ whole genome shotgun (WGS) entry which is preliminary data.</text>
</comment>
<accession>A0ABV5BR70</accession>
<evidence type="ECO:0000256" key="1">
    <source>
        <dbReference type="SAM" id="MobiDB-lite"/>
    </source>
</evidence>
<protein>
    <submittedName>
        <fullName evidence="2">YdeI/OmpD-associated family protein</fullName>
    </submittedName>
</protein>
<dbReference type="RefSeq" id="WP_135701631.1">
    <property type="nucleotide sequence ID" value="NZ_JBHILI010000008.1"/>
</dbReference>
<evidence type="ECO:0000313" key="2">
    <source>
        <dbReference type="EMBL" id="MFB5737547.1"/>
    </source>
</evidence>
<dbReference type="Proteomes" id="UP001580391">
    <property type="component" value="Unassembled WGS sequence"/>
</dbReference>
<proteinExistence type="predicted"/>